<evidence type="ECO:0000256" key="1">
    <source>
        <dbReference type="ARBA" id="ARBA00010617"/>
    </source>
</evidence>
<comment type="similarity">
    <text evidence="1 2">Belongs to the cytochrome P450 family.</text>
</comment>
<keyword evidence="2" id="KW-0349">Heme</keyword>
<dbReference type="Pfam" id="PF00067">
    <property type="entry name" value="p450"/>
    <property type="match status" value="1"/>
</dbReference>
<dbReference type="CDD" id="cd20625">
    <property type="entry name" value="CYP164-like"/>
    <property type="match status" value="1"/>
</dbReference>
<keyword evidence="2" id="KW-0408">Iron</keyword>
<reference evidence="3 4" key="1">
    <citation type="submission" date="2020-04" db="EMBL/GenBank/DDBJ databases">
        <authorList>
            <person name="Klaysubun C."/>
            <person name="Duangmal K."/>
            <person name="Lipun K."/>
        </authorList>
    </citation>
    <scope>NUCLEOTIDE SEQUENCE [LARGE SCALE GENOMIC DNA]</scope>
    <source>
        <strain evidence="3 4">JCM 11839</strain>
    </source>
</reference>
<keyword evidence="4" id="KW-1185">Reference proteome</keyword>
<dbReference type="PRINTS" id="PR00359">
    <property type="entry name" value="BP450"/>
</dbReference>
<dbReference type="Proteomes" id="UP001296706">
    <property type="component" value="Unassembled WGS sequence"/>
</dbReference>
<dbReference type="Gene3D" id="1.10.630.10">
    <property type="entry name" value="Cytochrome P450"/>
    <property type="match status" value="1"/>
</dbReference>
<accession>A0ABX1RM36</accession>
<dbReference type="PRINTS" id="PR00385">
    <property type="entry name" value="P450"/>
</dbReference>
<dbReference type="PANTHER" id="PTHR46696">
    <property type="entry name" value="P450, PUTATIVE (EUROFUNG)-RELATED"/>
    <property type="match status" value="1"/>
</dbReference>
<dbReference type="InterPro" id="IPR002397">
    <property type="entry name" value="Cyt_P450_B"/>
</dbReference>
<comment type="caution">
    <text evidence="3">The sequence shown here is derived from an EMBL/GenBank/DDBJ whole genome shotgun (WGS) entry which is preliminary data.</text>
</comment>
<proteinExistence type="inferred from homology"/>
<dbReference type="InterPro" id="IPR001128">
    <property type="entry name" value="Cyt_P450"/>
</dbReference>
<dbReference type="SUPFAM" id="SSF48264">
    <property type="entry name" value="Cytochrome P450"/>
    <property type="match status" value="1"/>
</dbReference>
<gene>
    <name evidence="3" type="ORF">HF577_28585</name>
</gene>
<sequence length="418" mass="44998">MSGVGRALPAFTLRGWSRGDIADPYPVYRRFREVAPVQRADPDGGGPATYYVFSHPGVATVLTSRHCGRSPLPSGPGTAADGLVPDRFATLRDLVDNWLVFLDPPRHTRVRSLLATEFSPAVAAGLRPRIEMIAGDLIAQLRRRSVVDVVAEFAAPLPILVISELLGVAADRREWLRAASTALQEASSSRAAARDDAHDVADAAARRLSAFFAEQLDARRREPGPDLISLLALAQSREVAPLSDTEIIATCVHLLTAGHETTTNLLAKSVLALLANPDALDELRSDPTLLPGAVDELVRYDPPVQAVSRWVHRDLQVDRHRVPAGSKVVALLGSANRDPARWSDPDRLDLHRPPGPHLGFGMGIHYCLGASLARAEAEIGLRSLLDLLPDVTATPGPVDYADDMIFHGPSRLTVALSA</sequence>
<dbReference type="PROSITE" id="PS00086">
    <property type="entry name" value="CYTOCHROME_P450"/>
    <property type="match status" value="1"/>
</dbReference>
<dbReference type="EMBL" id="JAAXKY010000126">
    <property type="protein sequence ID" value="NMH81037.1"/>
    <property type="molecule type" value="Genomic_DNA"/>
</dbReference>
<keyword evidence="2" id="KW-0503">Monooxygenase</keyword>
<keyword evidence="2" id="KW-0479">Metal-binding</keyword>
<dbReference type="InterPro" id="IPR036396">
    <property type="entry name" value="Cyt_P450_sf"/>
</dbReference>
<evidence type="ECO:0000313" key="3">
    <source>
        <dbReference type="EMBL" id="NMH81037.1"/>
    </source>
</evidence>
<dbReference type="PANTHER" id="PTHR46696:SF1">
    <property type="entry name" value="CYTOCHROME P450 YJIB-RELATED"/>
    <property type="match status" value="1"/>
</dbReference>
<name>A0ABX1RM36_9PSEU</name>
<protein>
    <submittedName>
        <fullName evidence="3">Cytochrome P450</fullName>
    </submittedName>
</protein>
<dbReference type="RefSeq" id="WP_169399080.1">
    <property type="nucleotide sequence ID" value="NZ_BAAAJH010000010.1"/>
</dbReference>
<organism evidence="3 4">
    <name type="scientific">Pseudonocardia xinjiangensis</name>
    <dbReference type="NCBI Taxonomy" id="75289"/>
    <lineage>
        <taxon>Bacteria</taxon>
        <taxon>Bacillati</taxon>
        <taxon>Actinomycetota</taxon>
        <taxon>Actinomycetes</taxon>
        <taxon>Pseudonocardiales</taxon>
        <taxon>Pseudonocardiaceae</taxon>
        <taxon>Pseudonocardia</taxon>
    </lineage>
</organism>
<keyword evidence="2" id="KW-0560">Oxidoreductase</keyword>
<dbReference type="InterPro" id="IPR017972">
    <property type="entry name" value="Cyt_P450_CS"/>
</dbReference>
<evidence type="ECO:0000256" key="2">
    <source>
        <dbReference type="RuleBase" id="RU000461"/>
    </source>
</evidence>
<evidence type="ECO:0000313" key="4">
    <source>
        <dbReference type="Proteomes" id="UP001296706"/>
    </source>
</evidence>